<keyword evidence="2" id="KW-1185">Reference proteome</keyword>
<comment type="caution">
    <text evidence="1">The sequence shown here is derived from an EMBL/GenBank/DDBJ whole genome shotgun (WGS) entry which is preliminary data.</text>
</comment>
<dbReference type="EMBL" id="CM023490">
    <property type="protein sequence ID" value="KAH6943341.1"/>
    <property type="molecule type" value="Genomic_DNA"/>
</dbReference>
<sequence length="328" mass="36691">MIGTDEVLRRGGAAALWLVEYNSRGVVFPIATYCAVPELALEDYDPVPDEELICVICRSVLREPVECPCRHVFCHRCITEWVRKNNSCPVCHKCILSFQPALPLIRNMINRLKVKCRNAGCSACVPAESFAAHLTTCEYHEVSCPHEACEHRCLRHLLESHVKECPLHEVVCENGCGMVLTRDRLGTHSCVCELKRKLDEATSECDDWKRKAEDATKALTRLRDTLRRLGDTAVGLEANVGDLKEQLRSADALMAARLHVHHSTEAVRTSLRHMSMFHNASEIANSLSALTAPLFEDIESDFGHNWGARSDGTPEPVRDVEELIITSP</sequence>
<gene>
    <name evidence="1" type="ORF">HPB50_020211</name>
</gene>
<evidence type="ECO:0000313" key="2">
    <source>
        <dbReference type="Proteomes" id="UP000821845"/>
    </source>
</evidence>
<evidence type="ECO:0000313" key="1">
    <source>
        <dbReference type="EMBL" id="KAH6943341.1"/>
    </source>
</evidence>
<proteinExistence type="predicted"/>
<accession>A0ACB7TB36</accession>
<organism evidence="1 2">
    <name type="scientific">Hyalomma asiaticum</name>
    <name type="common">Tick</name>
    <dbReference type="NCBI Taxonomy" id="266040"/>
    <lineage>
        <taxon>Eukaryota</taxon>
        <taxon>Metazoa</taxon>
        <taxon>Ecdysozoa</taxon>
        <taxon>Arthropoda</taxon>
        <taxon>Chelicerata</taxon>
        <taxon>Arachnida</taxon>
        <taxon>Acari</taxon>
        <taxon>Parasitiformes</taxon>
        <taxon>Ixodida</taxon>
        <taxon>Ixodoidea</taxon>
        <taxon>Ixodidae</taxon>
        <taxon>Hyalomminae</taxon>
        <taxon>Hyalomma</taxon>
    </lineage>
</organism>
<reference evidence="1" key="1">
    <citation type="submission" date="2020-05" db="EMBL/GenBank/DDBJ databases">
        <title>Large-scale comparative analyses of tick genomes elucidate their genetic diversity and vector capacities.</title>
        <authorList>
            <person name="Jia N."/>
            <person name="Wang J."/>
            <person name="Shi W."/>
            <person name="Du L."/>
            <person name="Sun Y."/>
            <person name="Zhan W."/>
            <person name="Jiang J."/>
            <person name="Wang Q."/>
            <person name="Zhang B."/>
            <person name="Ji P."/>
            <person name="Sakyi L.B."/>
            <person name="Cui X."/>
            <person name="Yuan T."/>
            <person name="Jiang B."/>
            <person name="Yang W."/>
            <person name="Lam T.T.-Y."/>
            <person name="Chang Q."/>
            <person name="Ding S."/>
            <person name="Wang X."/>
            <person name="Zhu J."/>
            <person name="Ruan X."/>
            <person name="Zhao L."/>
            <person name="Wei J."/>
            <person name="Que T."/>
            <person name="Du C."/>
            <person name="Cheng J."/>
            <person name="Dai P."/>
            <person name="Han X."/>
            <person name="Huang E."/>
            <person name="Gao Y."/>
            <person name="Liu J."/>
            <person name="Shao H."/>
            <person name="Ye R."/>
            <person name="Li L."/>
            <person name="Wei W."/>
            <person name="Wang X."/>
            <person name="Wang C."/>
            <person name="Yang T."/>
            <person name="Huo Q."/>
            <person name="Li W."/>
            <person name="Guo W."/>
            <person name="Chen H."/>
            <person name="Zhou L."/>
            <person name="Ni X."/>
            <person name="Tian J."/>
            <person name="Zhou Y."/>
            <person name="Sheng Y."/>
            <person name="Liu T."/>
            <person name="Pan Y."/>
            <person name="Xia L."/>
            <person name="Li J."/>
            <person name="Zhao F."/>
            <person name="Cao W."/>
        </authorList>
    </citation>
    <scope>NUCLEOTIDE SEQUENCE</scope>
    <source>
        <strain evidence="1">Hyas-2018</strain>
    </source>
</reference>
<dbReference type="Proteomes" id="UP000821845">
    <property type="component" value="Chromosome 10"/>
</dbReference>
<protein>
    <submittedName>
        <fullName evidence="1">Uncharacterized protein</fullName>
    </submittedName>
</protein>
<name>A0ACB7TB36_HYAAI</name>